<evidence type="ECO:0000313" key="2">
    <source>
        <dbReference type="EMBL" id="BCL61027.1"/>
    </source>
</evidence>
<accession>A0A8D5JLY6</accession>
<gene>
    <name evidence="2" type="ORF">DGMP_17200</name>
</gene>
<evidence type="ECO:0000313" key="3">
    <source>
        <dbReference type="Proteomes" id="UP000826725"/>
    </source>
</evidence>
<dbReference type="InterPro" id="IPR009875">
    <property type="entry name" value="PilZ_domain"/>
</dbReference>
<sequence length="185" mass="21334">MSMKAKKPNTSCPFWSVKSLKCRLCNDGLFIPLDNHIEIYCTTVDYPQCLQYSLYMNSQEGQYQQKEDQYENRRRHRRIVTRHKVTLVKLLHSGEIISHHSTFAETLDISMGGMRVTMKSPLLNNTVVQFSFDDSFPESLQTGMGKIQWCNKQIDDNVYQAGLAFQGPHIIEAMGLFLGIHDKQL</sequence>
<organism evidence="2 3">
    <name type="scientific">Desulfomarina profundi</name>
    <dbReference type="NCBI Taxonomy" id="2772557"/>
    <lineage>
        <taxon>Bacteria</taxon>
        <taxon>Pseudomonadati</taxon>
        <taxon>Thermodesulfobacteriota</taxon>
        <taxon>Desulfobulbia</taxon>
        <taxon>Desulfobulbales</taxon>
        <taxon>Desulfobulbaceae</taxon>
        <taxon>Desulfomarina</taxon>
    </lineage>
</organism>
<dbReference type="RefSeq" id="WP_228857096.1">
    <property type="nucleotide sequence ID" value="NZ_AP024086.1"/>
</dbReference>
<keyword evidence="3" id="KW-1185">Reference proteome</keyword>
<dbReference type="EMBL" id="AP024086">
    <property type="protein sequence ID" value="BCL61027.1"/>
    <property type="molecule type" value="Genomic_DNA"/>
</dbReference>
<dbReference type="GO" id="GO:0035438">
    <property type="term" value="F:cyclic-di-GMP binding"/>
    <property type="evidence" value="ECO:0007669"/>
    <property type="project" value="InterPro"/>
</dbReference>
<name>A0A8D5JLY6_9BACT</name>
<evidence type="ECO:0000259" key="1">
    <source>
        <dbReference type="Pfam" id="PF07238"/>
    </source>
</evidence>
<protein>
    <recommendedName>
        <fullName evidence="1">PilZ domain-containing protein</fullName>
    </recommendedName>
</protein>
<dbReference type="Pfam" id="PF07238">
    <property type="entry name" value="PilZ"/>
    <property type="match status" value="1"/>
</dbReference>
<dbReference type="KEGG" id="dbk:DGMP_17200"/>
<feature type="domain" description="PilZ" evidence="1">
    <location>
        <begin position="72"/>
        <end position="168"/>
    </location>
</feature>
<dbReference type="AlphaFoldDB" id="A0A8D5JLY6"/>
<dbReference type="Proteomes" id="UP000826725">
    <property type="component" value="Chromosome"/>
</dbReference>
<reference evidence="2" key="1">
    <citation type="submission" date="2020-09" db="EMBL/GenBank/DDBJ databases">
        <title>Desulfogranum mesoprofundum gen. nov., sp. nov., a novel mesophilic, sulfate-reducing chemolithoautotroph isolated from a deep-sea hydrothermal vent chimney in the Suiyo Seamount.</title>
        <authorList>
            <person name="Hashimoto Y."/>
            <person name="Nakagawa S."/>
        </authorList>
    </citation>
    <scope>NUCLEOTIDE SEQUENCE</scope>
    <source>
        <strain evidence="2">KT2</strain>
    </source>
</reference>
<proteinExistence type="predicted"/>